<evidence type="ECO:0000256" key="2">
    <source>
        <dbReference type="ARBA" id="ARBA00022801"/>
    </source>
</evidence>
<dbReference type="RefSeq" id="WP_344322903.1">
    <property type="nucleotide sequence ID" value="NZ_BAAAPY010000001.1"/>
</dbReference>
<comment type="caution">
    <text evidence="4">The sequence shown here is derived from an EMBL/GenBank/DDBJ whole genome shotgun (WGS) entry which is preliminary data.</text>
</comment>
<accession>A0ABN2VPY2</accession>
<dbReference type="Proteomes" id="UP001501480">
    <property type="component" value="Unassembled WGS sequence"/>
</dbReference>
<evidence type="ECO:0000313" key="5">
    <source>
        <dbReference type="Proteomes" id="UP001501480"/>
    </source>
</evidence>
<dbReference type="EMBL" id="BAAAPY010000001">
    <property type="protein sequence ID" value="GAA2068580.1"/>
    <property type="molecule type" value="Genomic_DNA"/>
</dbReference>
<dbReference type="Gene3D" id="3.30.540.10">
    <property type="entry name" value="Fructose-1,6-Bisphosphatase, subunit A, domain 1"/>
    <property type="match status" value="1"/>
</dbReference>
<sequence>MTDLFPDGPVDLGPTPPEELVELARAVAVEAAVFVAGRRPEGRVDVAATKSSPTDVVTELDRACEELVRSRLLAARPDDTIIGEEGDDHEGGSGVAWIVDPIDGTVNFVYGIPSYAVSIAAAVDGVAAAGVVVNIATGEQWGAVRGGGAWTWHGDERRPVVAPEPPPLSQMLVGTGFSYEPDVRAAQARAVAAMLPHVRDIRRLGAAALDLCAVASGRLDAYVEQGLHPWDLAAGGLVATEAGMALAGLDGPAGVRLVMAAHPAVSEEYFSLVRTCGF</sequence>
<keyword evidence="2" id="KW-0378">Hydrolase</keyword>
<dbReference type="PANTHER" id="PTHR20854:SF4">
    <property type="entry name" value="INOSITOL-1-MONOPHOSPHATASE-RELATED"/>
    <property type="match status" value="1"/>
</dbReference>
<evidence type="ECO:0000313" key="4">
    <source>
        <dbReference type="EMBL" id="GAA2068580.1"/>
    </source>
</evidence>
<dbReference type="Pfam" id="PF00459">
    <property type="entry name" value="Inositol_P"/>
    <property type="match status" value="1"/>
</dbReference>
<keyword evidence="5" id="KW-1185">Reference proteome</keyword>
<dbReference type="InterPro" id="IPR020583">
    <property type="entry name" value="Inositol_monoP_metal-BS"/>
</dbReference>
<evidence type="ECO:0000256" key="3">
    <source>
        <dbReference type="ARBA" id="ARBA00022842"/>
    </source>
</evidence>
<dbReference type="PANTHER" id="PTHR20854">
    <property type="entry name" value="INOSITOL MONOPHOSPHATASE"/>
    <property type="match status" value="1"/>
</dbReference>
<keyword evidence="1" id="KW-0479">Metal-binding</keyword>
<name>A0ABN2VPY2_9ACTN</name>
<dbReference type="SUPFAM" id="SSF56655">
    <property type="entry name" value="Carbohydrate phosphatase"/>
    <property type="match status" value="1"/>
</dbReference>
<keyword evidence="3" id="KW-0460">Magnesium</keyword>
<proteinExistence type="predicted"/>
<evidence type="ECO:0000256" key="1">
    <source>
        <dbReference type="ARBA" id="ARBA00022723"/>
    </source>
</evidence>
<gene>
    <name evidence="4" type="ORF">GCM10009821_00460</name>
</gene>
<dbReference type="Gene3D" id="3.40.190.80">
    <property type="match status" value="1"/>
</dbReference>
<organism evidence="4 5">
    <name type="scientific">Aeromicrobium halocynthiae</name>
    <dbReference type="NCBI Taxonomy" id="560557"/>
    <lineage>
        <taxon>Bacteria</taxon>
        <taxon>Bacillati</taxon>
        <taxon>Actinomycetota</taxon>
        <taxon>Actinomycetes</taxon>
        <taxon>Propionibacteriales</taxon>
        <taxon>Nocardioidaceae</taxon>
        <taxon>Aeromicrobium</taxon>
    </lineage>
</organism>
<reference evidence="5" key="1">
    <citation type="journal article" date="2019" name="Int. J. Syst. Evol. Microbiol.">
        <title>The Global Catalogue of Microorganisms (GCM) 10K type strain sequencing project: providing services to taxonomists for standard genome sequencing and annotation.</title>
        <authorList>
            <consortium name="The Broad Institute Genomics Platform"/>
            <consortium name="The Broad Institute Genome Sequencing Center for Infectious Disease"/>
            <person name="Wu L."/>
            <person name="Ma J."/>
        </authorList>
    </citation>
    <scope>NUCLEOTIDE SEQUENCE [LARGE SCALE GENOMIC DNA]</scope>
    <source>
        <strain evidence="5">JCM 15749</strain>
    </source>
</reference>
<dbReference type="PROSITE" id="PS00629">
    <property type="entry name" value="IMP_1"/>
    <property type="match status" value="1"/>
</dbReference>
<protein>
    <submittedName>
        <fullName evidence="4">Inositol monophosphatase family protein</fullName>
    </submittedName>
</protein>
<dbReference type="InterPro" id="IPR000760">
    <property type="entry name" value="Inositol_monophosphatase-like"/>
</dbReference>
<dbReference type="PRINTS" id="PR00377">
    <property type="entry name" value="IMPHPHTASES"/>
</dbReference>